<comment type="caution">
    <text evidence="1">The sequence shown here is derived from an EMBL/GenBank/DDBJ whole genome shotgun (WGS) entry which is preliminary data.</text>
</comment>
<reference evidence="2" key="1">
    <citation type="journal article" date="2019" name="Int. J. Syst. Evol. Microbiol.">
        <title>The Global Catalogue of Microorganisms (GCM) 10K type strain sequencing project: providing services to taxonomists for standard genome sequencing and annotation.</title>
        <authorList>
            <consortium name="The Broad Institute Genomics Platform"/>
            <consortium name="The Broad Institute Genome Sequencing Center for Infectious Disease"/>
            <person name="Wu L."/>
            <person name="Ma J."/>
        </authorList>
    </citation>
    <scope>NUCLEOTIDE SEQUENCE [LARGE SCALE GENOMIC DNA]</scope>
    <source>
        <strain evidence="2">NCAIM B.02333</strain>
    </source>
</reference>
<protein>
    <submittedName>
        <fullName evidence="1">DUF6493 family protein</fullName>
    </submittedName>
</protein>
<accession>A0ABV7WIE0</accession>
<dbReference type="Proteomes" id="UP001595685">
    <property type="component" value="Unassembled WGS sequence"/>
</dbReference>
<proteinExistence type="predicted"/>
<gene>
    <name evidence="1" type="ORF">ACFOLH_13075</name>
</gene>
<keyword evidence="2" id="KW-1185">Reference proteome</keyword>
<dbReference type="RefSeq" id="WP_340288593.1">
    <property type="nucleotide sequence ID" value="NZ_JBBEOI010000002.1"/>
</dbReference>
<dbReference type="EMBL" id="JBHRWW010000008">
    <property type="protein sequence ID" value="MFC3689275.1"/>
    <property type="molecule type" value="Genomic_DNA"/>
</dbReference>
<evidence type="ECO:0000313" key="2">
    <source>
        <dbReference type="Proteomes" id="UP001595685"/>
    </source>
</evidence>
<evidence type="ECO:0000313" key="1">
    <source>
        <dbReference type="EMBL" id="MFC3689275.1"/>
    </source>
</evidence>
<sequence>MTEDELCELLSRGATEVRRFLAPLDEPARRAIAPAVAELTRPSRSERLGYTLRGVLAVAQAGTLPAAALTDSLRRSDTGWHDGVGATGGPRETQIGGWLVVATILDRRPPWLPDLVERLAEQVAWGGFEGIPVDVVEALRCAGGSPRPTCAPYLTGVVAHIGRCPDLDLPQLLRDDEELRGLLPAILATNDVGTLMGHRNTFHERDEHGTYSTRTAPPEQTWPGALALLSAEGTIDRDHLLAAALDALVRGGTRGHVGGVLGIHEALHPTTEDAVRHLRSYVGLVADGPGTTAGVALRLLREAHDAGEMDMDTALDVARAALSRPEKGLATATLTWLHRLNRSAPDRVNEVALAAAVALQHERRDVQEKALDALAKLVPRCDLGTVAQLREAAGDVAPVLQQRVTQVLGAPDKPPAPDLVMPDLVPDPSTPGGLPFDVAVEADLLAPVMDLRDLVEAAAEHVETRDPRAGERVLDGLSRHAAADPEGVRKALWPLRRRLGYESAPRRPAGFGWDSSERGPVERLLRDVMTPGGAPVQENDAVGVMGWVPPGGIDGCTGVRVLELAALIHGSVSGPLLSTPTRVTGAIDPGAALDRLRAWSQIGANPGPLDLQQLWLRLPLSADRDALAQDLRAIGSPASQWLAGAVDYGQPDIEVVPATVRLRQHPWRTHPGESGLGDAPVADVLPPPVVNPHLIERAGTVTVWSRSGGHATTLPGRVADAGHYWEREDLARPLELLLTLPQHRDAVAAHLVIRLLETTAVGVPGVTQTLPLLPLAGGPTGIGTALAIGWAAAAGNAEVATASADALRGFARAGGLDGAAAGLSIGELLAWPTVSPMRVARTLTEASRANPAAQRLVWDIVAAALPAAIVSGRRGLLDLLVLAVDLALSTGARGSVKGLSGVASGGRTRLATEARRLEEVLNRA</sequence>
<name>A0ABV7WIE0_9MICO</name>
<organism evidence="1 2">
    <name type="scientific">Aquipuribacter hungaricus</name>
    <dbReference type="NCBI Taxonomy" id="545624"/>
    <lineage>
        <taxon>Bacteria</taxon>
        <taxon>Bacillati</taxon>
        <taxon>Actinomycetota</taxon>
        <taxon>Actinomycetes</taxon>
        <taxon>Micrococcales</taxon>
        <taxon>Intrasporangiaceae</taxon>
        <taxon>Aquipuribacter</taxon>
    </lineage>
</organism>